<protein>
    <recommendedName>
        <fullName evidence="4 12">Heme exporter protein D</fullName>
    </recommendedName>
</protein>
<dbReference type="EMBL" id="JBHUIW010000010">
    <property type="protein sequence ID" value="MFD2182598.1"/>
    <property type="molecule type" value="Genomic_DNA"/>
</dbReference>
<keyword evidence="11 12" id="KW-0472">Membrane</keyword>
<feature type="compositionally biased region" description="Low complexity" evidence="13">
    <location>
        <begin position="57"/>
        <end position="68"/>
    </location>
</feature>
<evidence type="ECO:0000313" key="15">
    <source>
        <dbReference type="Proteomes" id="UP001597314"/>
    </source>
</evidence>
<evidence type="ECO:0000256" key="2">
    <source>
        <dbReference type="ARBA" id="ARBA00004377"/>
    </source>
</evidence>
<organism evidence="14 15">
    <name type="scientific">Rhodoplanes azumiensis</name>
    <dbReference type="NCBI Taxonomy" id="1897628"/>
    <lineage>
        <taxon>Bacteria</taxon>
        <taxon>Pseudomonadati</taxon>
        <taxon>Pseudomonadota</taxon>
        <taxon>Alphaproteobacteria</taxon>
        <taxon>Hyphomicrobiales</taxon>
        <taxon>Nitrobacteraceae</taxon>
        <taxon>Rhodoplanes</taxon>
    </lineage>
</organism>
<keyword evidence="10 12" id="KW-1133">Transmembrane helix</keyword>
<evidence type="ECO:0000313" key="14">
    <source>
        <dbReference type="EMBL" id="MFD2182598.1"/>
    </source>
</evidence>
<keyword evidence="9 12" id="KW-0201">Cytochrome c-type biogenesis</keyword>
<evidence type="ECO:0000256" key="7">
    <source>
        <dbReference type="ARBA" id="ARBA00022519"/>
    </source>
</evidence>
<keyword evidence="15" id="KW-1185">Reference proteome</keyword>
<reference evidence="15" key="1">
    <citation type="journal article" date="2019" name="Int. J. Syst. Evol. Microbiol.">
        <title>The Global Catalogue of Microorganisms (GCM) 10K type strain sequencing project: providing services to taxonomists for standard genome sequencing and annotation.</title>
        <authorList>
            <consortium name="The Broad Institute Genomics Platform"/>
            <consortium name="The Broad Institute Genome Sequencing Center for Infectious Disease"/>
            <person name="Wu L."/>
            <person name="Ma J."/>
        </authorList>
    </citation>
    <scope>NUCLEOTIDE SEQUENCE [LARGE SCALE GENOMIC DNA]</scope>
    <source>
        <strain evidence="15">CGMCC 1.6774</strain>
    </source>
</reference>
<keyword evidence="8 12" id="KW-0812">Transmembrane</keyword>
<evidence type="ECO:0000256" key="8">
    <source>
        <dbReference type="ARBA" id="ARBA00022692"/>
    </source>
</evidence>
<dbReference type="Pfam" id="PF04995">
    <property type="entry name" value="CcmD"/>
    <property type="match status" value="1"/>
</dbReference>
<comment type="subcellular location">
    <subcellularLocation>
        <location evidence="2 12">Cell inner membrane</location>
        <topology evidence="2 12">Single-pass membrane protein</topology>
    </subcellularLocation>
</comment>
<evidence type="ECO:0000256" key="5">
    <source>
        <dbReference type="ARBA" id="ARBA00022448"/>
    </source>
</evidence>
<evidence type="ECO:0000256" key="10">
    <source>
        <dbReference type="ARBA" id="ARBA00022989"/>
    </source>
</evidence>
<dbReference type="RefSeq" id="WP_378477774.1">
    <property type="nucleotide sequence ID" value="NZ_JBHUIW010000010.1"/>
</dbReference>
<keyword evidence="6 12" id="KW-1003">Cell membrane</keyword>
<proteinExistence type="inferred from homology"/>
<evidence type="ECO:0000256" key="1">
    <source>
        <dbReference type="ARBA" id="ARBA00002442"/>
    </source>
</evidence>
<comment type="function">
    <text evidence="1 12">Required for the export of heme to the periplasm for the biogenesis of c-type cytochromes.</text>
</comment>
<evidence type="ECO:0000256" key="12">
    <source>
        <dbReference type="RuleBase" id="RU363101"/>
    </source>
</evidence>
<comment type="caution">
    <text evidence="14">The sequence shown here is derived from an EMBL/GenBank/DDBJ whole genome shotgun (WGS) entry which is preliminary data.</text>
</comment>
<name>A0ABW5AI27_9BRAD</name>
<feature type="transmembrane region" description="Helical" evidence="12">
    <location>
        <begin position="12"/>
        <end position="34"/>
    </location>
</feature>
<gene>
    <name evidence="14" type="primary">ccmD</name>
    <name evidence="14" type="ORF">ACFSOX_10575</name>
</gene>
<evidence type="ECO:0000256" key="3">
    <source>
        <dbReference type="ARBA" id="ARBA00008741"/>
    </source>
</evidence>
<keyword evidence="7 12" id="KW-0997">Cell inner membrane</keyword>
<evidence type="ECO:0000256" key="6">
    <source>
        <dbReference type="ARBA" id="ARBA00022475"/>
    </source>
</evidence>
<sequence>MDSATFLGPHAVFIVTSYAVTTIVVVALVLWVWLDGRRQARLLADLEARGVRRRSAEAPTTAPATSTPVKEPAA</sequence>
<comment type="similarity">
    <text evidence="3 12">Belongs to the CcmD/CycX/HelD family.</text>
</comment>
<dbReference type="NCBIfam" id="TIGR03141">
    <property type="entry name" value="cytochro_ccmD"/>
    <property type="match status" value="1"/>
</dbReference>
<evidence type="ECO:0000256" key="11">
    <source>
        <dbReference type="ARBA" id="ARBA00023136"/>
    </source>
</evidence>
<evidence type="ECO:0000256" key="4">
    <source>
        <dbReference type="ARBA" id="ARBA00016461"/>
    </source>
</evidence>
<accession>A0ABW5AI27</accession>
<dbReference type="InterPro" id="IPR007078">
    <property type="entry name" value="Haem_export_protD_CcmD"/>
</dbReference>
<keyword evidence="5 12" id="KW-0813">Transport</keyword>
<feature type="region of interest" description="Disordered" evidence="13">
    <location>
        <begin position="51"/>
        <end position="74"/>
    </location>
</feature>
<dbReference type="Proteomes" id="UP001597314">
    <property type="component" value="Unassembled WGS sequence"/>
</dbReference>
<evidence type="ECO:0000256" key="9">
    <source>
        <dbReference type="ARBA" id="ARBA00022748"/>
    </source>
</evidence>
<evidence type="ECO:0000256" key="13">
    <source>
        <dbReference type="SAM" id="MobiDB-lite"/>
    </source>
</evidence>